<feature type="compositionally biased region" description="Pro residues" evidence="1">
    <location>
        <begin position="316"/>
        <end position="328"/>
    </location>
</feature>
<name>A0A0C9T0R3_PLICR</name>
<accession>A0A0C9T0R3</accession>
<organism evidence="2 3">
    <name type="scientific">Plicaturopsis crispa FD-325 SS-3</name>
    <dbReference type="NCBI Taxonomy" id="944288"/>
    <lineage>
        <taxon>Eukaryota</taxon>
        <taxon>Fungi</taxon>
        <taxon>Dikarya</taxon>
        <taxon>Basidiomycota</taxon>
        <taxon>Agaricomycotina</taxon>
        <taxon>Agaricomycetes</taxon>
        <taxon>Agaricomycetidae</taxon>
        <taxon>Amylocorticiales</taxon>
        <taxon>Amylocorticiaceae</taxon>
        <taxon>Plicatura</taxon>
        <taxon>Plicaturopsis crispa</taxon>
    </lineage>
</organism>
<dbReference type="EMBL" id="KN832754">
    <property type="protein sequence ID" value="KII82694.1"/>
    <property type="molecule type" value="Genomic_DNA"/>
</dbReference>
<dbReference type="Proteomes" id="UP000053263">
    <property type="component" value="Unassembled WGS sequence"/>
</dbReference>
<feature type="compositionally biased region" description="Low complexity" evidence="1">
    <location>
        <begin position="329"/>
        <end position="350"/>
    </location>
</feature>
<proteinExistence type="predicted"/>
<evidence type="ECO:0000313" key="2">
    <source>
        <dbReference type="EMBL" id="KII82694.1"/>
    </source>
</evidence>
<keyword evidence="3" id="KW-1185">Reference proteome</keyword>
<evidence type="ECO:0000256" key="1">
    <source>
        <dbReference type="SAM" id="MobiDB-lite"/>
    </source>
</evidence>
<sequence>MRRRRPTLRILREGVVLFCFIHKPRRGTDDDDVRVHGHGHAPHTHERLRFQHHPTPTSALTPTSSSSTPTRYPHAHHHIRFDTHLPAHAHLSAHAHLIAHADVRRRVDARSRLRARSHALPLAITPTVPPPPARALQAESAPLRAHSRMPKRPHAHYRTDRREKWEWAERREGEARPWQNTTGLYAPSFGSIVSRQPAGEQRDCQDRAQTAANDGAICPVVRRRLCTRCDDAKTRHGGAMPRAGQQRTADTMPVPALPRHPSPPSVPPRPPSAPTLSARPPSPRAHPLRAPTLSARPPSPRPRSCRTHVHGHTPSALPPTPSAPPPVLSVPTLALSALTSRSSRAKSTTTHDGQRRQGDSREMGRRSAVCACGSPLVDDRPNGCRVHGRRRR</sequence>
<protein>
    <submittedName>
        <fullName evidence="2">Uncharacterized protein</fullName>
    </submittedName>
</protein>
<gene>
    <name evidence="2" type="ORF">PLICRDRAFT_181151</name>
</gene>
<feature type="compositionally biased region" description="Basic and acidic residues" evidence="1">
    <location>
        <begin position="352"/>
        <end position="365"/>
    </location>
</feature>
<feature type="compositionally biased region" description="Pro residues" evidence="1">
    <location>
        <begin position="255"/>
        <end position="273"/>
    </location>
</feature>
<evidence type="ECO:0000313" key="3">
    <source>
        <dbReference type="Proteomes" id="UP000053263"/>
    </source>
</evidence>
<feature type="compositionally biased region" description="Low complexity" evidence="1">
    <location>
        <begin position="54"/>
        <end position="70"/>
    </location>
</feature>
<feature type="region of interest" description="Disordered" evidence="1">
    <location>
        <begin position="232"/>
        <end position="392"/>
    </location>
</feature>
<feature type="region of interest" description="Disordered" evidence="1">
    <location>
        <begin position="28"/>
        <end position="73"/>
    </location>
</feature>
<reference evidence="2 3" key="1">
    <citation type="submission" date="2014-06" db="EMBL/GenBank/DDBJ databases">
        <title>Evolutionary Origins and Diversification of the Mycorrhizal Mutualists.</title>
        <authorList>
            <consortium name="DOE Joint Genome Institute"/>
            <consortium name="Mycorrhizal Genomics Consortium"/>
            <person name="Kohler A."/>
            <person name="Kuo A."/>
            <person name="Nagy L.G."/>
            <person name="Floudas D."/>
            <person name="Copeland A."/>
            <person name="Barry K.W."/>
            <person name="Cichocki N."/>
            <person name="Veneault-Fourrey C."/>
            <person name="LaButti K."/>
            <person name="Lindquist E.A."/>
            <person name="Lipzen A."/>
            <person name="Lundell T."/>
            <person name="Morin E."/>
            <person name="Murat C."/>
            <person name="Riley R."/>
            <person name="Ohm R."/>
            <person name="Sun H."/>
            <person name="Tunlid A."/>
            <person name="Henrissat B."/>
            <person name="Grigoriev I.V."/>
            <person name="Hibbett D.S."/>
            <person name="Martin F."/>
        </authorList>
    </citation>
    <scope>NUCLEOTIDE SEQUENCE [LARGE SCALE GENOMIC DNA]</scope>
    <source>
        <strain evidence="2 3">FD-325 SS-3</strain>
    </source>
</reference>
<dbReference type="HOGENOM" id="CLU_704214_0_0_1"/>
<dbReference type="AlphaFoldDB" id="A0A0C9T0R3"/>